<keyword evidence="6" id="KW-0482">Metalloprotease</keyword>
<comment type="caution">
    <text evidence="8">The sequence shown here is derived from an EMBL/GenBank/DDBJ whole genome shotgun (WGS) entry which is preliminary data.</text>
</comment>
<keyword evidence="4" id="KW-0378">Hydrolase</keyword>
<dbReference type="AlphaFoldDB" id="A0A1E5IH94"/>
<keyword evidence="3" id="KW-0479">Metal-binding</keyword>
<evidence type="ECO:0000256" key="2">
    <source>
        <dbReference type="ARBA" id="ARBA00022670"/>
    </source>
</evidence>
<proteinExistence type="predicted"/>
<protein>
    <recommendedName>
        <fullName evidence="7">M23ase beta-sheet core domain-containing protein</fullName>
    </recommendedName>
</protein>
<dbReference type="Gene3D" id="3.10.450.350">
    <property type="match status" value="1"/>
</dbReference>
<dbReference type="CDD" id="cd12797">
    <property type="entry name" value="M23_peptidase"/>
    <property type="match status" value="1"/>
</dbReference>
<evidence type="ECO:0000256" key="4">
    <source>
        <dbReference type="ARBA" id="ARBA00022801"/>
    </source>
</evidence>
<evidence type="ECO:0000256" key="6">
    <source>
        <dbReference type="ARBA" id="ARBA00023049"/>
    </source>
</evidence>
<organism evidence="8 9">
    <name type="scientific">Endomicrobium trichonymphae</name>
    <dbReference type="NCBI Taxonomy" id="1408204"/>
    <lineage>
        <taxon>Bacteria</taxon>
        <taxon>Pseudomonadati</taxon>
        <taxon>Elusimicrobiota</taxon>
        <taxon>Endomicrobiia</taxon>
        <taxon>Endomicrobiales</taxon>
        <taxon>Endomicrobiaceae</taxon>
        <taxon>Candidatus Endomicrobiellum</taxon>
    </lineage>
</organism>
<gene>
    <name evidence="8" type="ORF">ATZ36_00360</name>
</gene>
<accession>A0A1E5IH94</accession>
<keyword evidence="5" id="KW-0862">Zinc</keyword>
<feature type="domain" description="M23ase beta-sheet core" evidence="7">
    <location>
        <begin position="4"/>
        <end position="73"/>
    </location>
</feature>
<dbReference type="InterPro" id="IPR011055">
    <property type="entry name" value="Dup_hybrid_motif"/>
</dbReference>
<reference evidence="8 9" key="1">
    <citation type="submission" date="2015-11" db="EMBL/GenBank/DDBJ databases">
        <title>Evidence for parallel genomic evolution in an endosymbiosis of termite gut flagellates.</title>
        <authorList>
            <person name="Zheng H."/>
        </authorList>
    </citation>
    <scope>NUCLEOTIDE SEQUENCE [LARGE SCALE GENOMIC DNA]</scope>
    <source>
        <strain evidence="8 9">CET450</strain>
    </source>
</reference>
<evidence type="ECO:0000256" key="3">
    <source>
        <dbReference type="ARBA" id="ARBA00022723"/>
    </source>
</evidence>
<evidence type="ECO:0000256" key="1">
    <source>
        <dbReference type="ARBA" id="ARBA00001947"/>
    </source>
</evidence>
<dbReference type="InterPro" id="IPR016047">
    <property type="entry name" value="M23ase_b-sheet_dom"/>
</dbReference>
<comment type="cofactor">
    <cofactor evidence="1">
        <name>Zn(2+)</name>
        <dbReference type="ChEBI" id="CHEBI:29105"/>
    </cofactor>
</comment>
<dbReference type="PANTHER" id="PTHR21666">
    <property type="entry name" value="PEPTIDASE-RELATED"/>
    <property type="match status" value="1"/>
</dbReference>
<dbReference type="Gene3D" id="2.70.70.10">
    <property type="entry name" value="Glucose Permease (Domain IIA)"/>
    <property type="match status" value="1"/>
</dbReference>
<dbReference type="PANTHER" id="PTHR21666:SF288">
    <property type="entry name" value="CELL DIVISION PROTEIN YTFB"/>
    <property type="match status" value="1"/>
</dbReference>
<dbReference type="SUPFAM" id="SSF51261">
    <property type="entry name" value="Duplicated hybrid motif"/>
    <property type="match status" value="1"/>
</dbReference>
<dbReference type="InterPro" id="IPR050570">
    <property type="entry name" value="Cell_wall_metabolism_enzyme"/>
</dbReference>
<name>A0A1E5IH94_ENDTX</name>
<keyword evidence="9" id="KW-1185">Reference proteome</keyword>
<evidence type="ECO:0000313" key="8">
    <source>
        <dbReference type="EMBL" id="OEG69869.1"/>
    </source>
</evidence>
<dbReference type="Proteomes" id="UP000095237">
    <property type="component" value="Unassembled WGS sequence"/>
</dbReference>
<evidence type="ECO:0000256" key="5">
    <source>
        <dbReference type="ARBA" id="ARBA00022833"/>
    </source>
</evidence>
<sequence>MTKAQSNGLSGNFSYHKNSNCYEIYYGHLSKYAKGIKKDVRVNQGKVIGYVGMTGFTTGAHLNFRIKYNDNFFDFRKIKQPTARTLTGEDKKEFKEKNTKSC</sequence>
<dbReference type="GO" id="GO:0046872">
    <property type="term" value="F:metal ion binding"/>
    <property type="evidence" value="ECO:0007669"/>
    <property type="project" value="UniProtKB-KW"/>
</dbReference>
<dbReference type="EMBL" id="LNVX01000546">
    <property type="protein sequence ID" value="OEG69869.1"/>
    <property type="molecule type" value="Genomic_DNA"/>
</dbReference>
<dbReference type="Pfam" id="PF01551">
    <property type="entry name" value="Peptidase_M23"/>
    <property type="match status" value="1"/>
</dbReference>
<evidence type="ECO:0000259" key="7">
    <source>
        <dbReference type="Pfam" id="PF01551"/>
    </source>
</evidence>
<keyword evidence="2" id="KW-0645">Protease</keyword>
<evidence type="ECO:0000313" key="9">
    <source>
        <dbReference type="Proteomes" id="UP000095237"/>
    </source>
</evidence>
<dbReference type="GO" id="GO:0004222">
    <property type="term" value="F:metalloendopeptidase activity"/>
    <property type="evidence" value="ECO:0007669"/>
    <property type="project" value="TreeGrafter"/>
</dbReference>
<dbReference type="GO" id="GO:0006508">
    <property type="term" value="P:proteolysis"/>
    <property type="evidence" value="ECO:0007669"/>
    <property type="project" value="UniProtKB-KW"/>
</dbReference>